<dbReference type="InterPro" id="IPR016181">
    <property type="entry name" value="Acyl_CoA_acyltransferase"/>
</dbReference>
<keyword evidence="3" id="KW-0808">Transferase</keyword>
<keyword evidence="4" id="KW-1185">Reference proteome</keyword>
<feature type="region of interest" description="Disordered" evidence="1">
    <location>
        <begin position="211"/>
        <end position="234"/>
    </location>
</feature>
<dbReference type="OrthoDB" id="9795199at2"/>
<dbReference type="PANTHER" id="PTHR43610:SF1">
    <property type="entry name" value="N-ACETYLTRANSFERASE DOMAIN-CONTAINING PROTEIN"/>
    <property type="match status" value="1"/>
</dbReference>
<dbReference type="Proteomes" id="UP000231742">
    <property type="component" value="Unassembled WGS sequence"/>
</dbReference>
<name>A0A2M9D6F3_9MICO</name>
<gene>
    <name evidence="3" type="ORF">CLV85_0442</name>
</gene>
<dbReference type="PANTHER" id="PTHR43610">
    <property type="entry name" value="BLL6696 PROTEIN"/>
    <property type="match status" value="1"/>
</dbReference>
<comment type="caution">
    <text evidence="3">The sequence shown here is derived from an EMBL/GenBank/DDBJ whole genome shotgun (WGS) entry which is preliminary data.</text>
</comment>
<evidence type="ECO:0000259" key="2">
    <source>
        <dbReference type="Pfam" id="PF13302"/>
    </source>
</evidence>
<protein>
    <submittedName>
        <fullName evidence="3">RimJ/RimL family protein N-acetyltransferase</fullName>
    </submittedName>
</protein>
<evidence type="ECO:0000256" key="1">
    <source>
        <dbReference type="SAM" id="MobiDB-lite"/>
    </source>
</evidence>
<accession>A0A2M9D6F3</accession>
<reference evidence="3 4" key="1">
    <citation type="submission" date="2017-11" db="EMBL/GenBank/DDBJ databases">
        <title>Genomic Encyclopedia of Archaeal and Bacterial Type Strains, Phase II (KMG-II): From Individual Species to Whole Genera.</title>
        <authorList>
            <person name="Goeker M."/>
        </authorList>
    </citation>
    <scope>NUCLEOTIDE SEQUENCE [LARGE SCALE GENOMIC DNA]</scope>
    <source>
        <strain evidence="3 4">DSM 16400</strain>
    </source>
</reference>
<feature type="domain" description="N-acetyltransferase" evidence="2">
    <location>
        <begin position="19"/>
        <end position="159"/>
    </location>
</feature>
<feature type="compositionally biased region" description="Low complexity" evidence="1">
    <location>
        <begin position="211"/>
        <end position="225"/>
    </location>
</feature>
<evidence type="ECO:0000313" key="3">
    <source>
        <dbReference type="EMBL" id="PJJ81271.1"/>
    </source>
</evidence>
<dbReference type="Pfam" id="PF13302">
    <property type="entry name" value="Acetyltransf_3"/>
    <property type="match status" value="1"/>
</dbReference>
<dbReference type="InterPro" id="IPR000182">
    <property type="entry name" value="GNAT_dom"/>
</dbReference>
<dbReference type="EMBL" id="PGFH01000001">
    <property type="protein sequence ID" value="PJJ81271.1"/>
    <property type="molecule type" value="Genomic_DNA"/>
</dbReference>
<dbReference type="AlphaFoldDB" id="A0A2M9D6F3"/>
<evidence type="ECO:0000313" key="4">
    <source>
        <dbReference type="Proteomes" id="UP000231742"/>
    </source>
</evidence>
<dbReference type="RefSeq" id="WP_100387973.1">
    <property type="nucleotide sequence ID" value="NZ_BMZU01000001.1"/>
</dbReference>
<sequence>MTVTRPQPRILQGTFVSVEPLTEAHLADLWPALGVPEVFAGGYGGGPAGLPADEASFIDWMRAGYLGYADRMPFAIRLSSGLDAGRLVGVSTLGDLDEAHANAHIGWTAYAPKVWGTAVNPETKLLLLGFAFDSGYNRVRLQADAINVRSRAAILKLGATFEGIQRQHLLRADGSWRDTAVYSVIDTDWPDVKAGLLARLDGTAAPSVVAASSASTATGAGATSRDAAEQEPRA</sequence>
<dbReference type="SUPFAM" id="SSF55729">
    <property type="entry name" value="Acyl-CoA N-acyltransferases (Nat)"/>
    <property type="match status" value="1"/>
</dbReference>
<proteinExistence type="predicted"/>
<dbReference type="GO" id="GO:0016747">
    <property type="term" value="F:acyltransferase activity, transferring groups other than amino-acyl groups"/>
    <property type="evidence" value="ECO:0007669"/>
    <property type="project" value="InterPro"/>
</dbReference>
<organism evidence="3 4">
    <name type="scientific">Salinibacterium amurskyense</name>
    <dbReference type="NCBI Taxonomy" id="205941"/>
    <lineage>
        <taxon>Bacteria</taxon>
        <taxon>Bacillati</taxon>
        <taxon>Actinomycetota</taxon>
        <taxon>Actinomycetes</taxon>
        <taxon>Micrococcales</taxon>
        <taxon>Microbacteriaceae</taxon>
        <taxon>Salinibacterium</taxon>
    </lineage>
</organism>
<dbReference type="Gene3D" id="3.40.630.30">
    <property type="match status" value="1"/>
</dbReference>